<proteinExistence type="predicted"/>
<reference evidence="1 2" key="1">
    <citation type="submission" date="2020-09" db="EMBL/GenBank/DDBJ databases">
        <title>De no assembly of potato wild relative species, Solanum commersonii.</title>
        <authorList>
            <person name="Cho K."/>
        </authorList>
    </citation>
    <scope>NUCLEOTIDE SEQUENCE [LARGE SCALE GENOMIC DNA]</scope>
    <source>
        <strain evidence="1">LZ3.2</strain>
        <tissue evidence="1">Leaf</tissue>
    </source>
</reference>
<accession>A0A9J6A8L0</accession>
<keyword evidence="2" id="KW-1185">Reference proteome</keyword>
<protein>
    <submittedName>
        <fullName evidence="1">Uncharacterized protein</fullName>
    </submittedName>
</protein>
<comment type="caution">
    <text evidence="1">The sequence shown here is derived from an EMBL/GenBank/DDBJ whole genome shotgun (WGS) entry which is preliminary data.</text>
</comment>
<dbReference type="OrthoDB" id="1303650at2759"/>
<dbReference type="AlphaFoldDB" id="A0A9J6A8L0"/>
<dbReference type="Proteomes" id="UP000824120">
    <property type="component" value="Chromosome 2"/>
</dbReference>
<name>A0A9J6A8L0_SOLCO</name>
<organism evidence="1 2">
    <name type="scientific">Solanum commersonii</name>
    <name type="common">Commerson's wild potato</name>
    <name type="synonym">Commerson's nightshade</name>
    <dbReference type="NCBI Taxonomy" id="4109"/>
    <lineage>
        <taxon>Eukaryota</taxon>
        <taxon>Viridiplantae</taxon>
        <taxon>Streptophyta</taxon>
        <taxon>Embryophyta</taxon>
        <taxon>Tracheophyta</taxon>
        <taxon>Spermatophyta</taxon>
        <taxon>Magnoliopsida</taxon>
        <taxon>eudicotyledons</taxon>
        <taxon>Gunneridae</taxon>
        <taxon>Pentapetalae</taxon>
        <taxon>asterids</taxon>
        <taxon>lamiids</taxon>
        <taxon>Solanales</taxon>
        <taxon>Solanaceae</taxon>
        <taxon>Solanoideae</taxon>
        <taxon>Solaneae</taxon>
        <taxon>Solanum</taxon>
    </lineage>
</organism>
<sequence length="124" mass="14484">MKEHESNSNFDTMAEIDNYQDSSSQSSDDIKSSNEKKVIVKMRRVVEIPKLVMRLKIPCLCQFVQEIFLVWTYEAFPHLGKYAKKFLNSPLPILCLLRLHTARNDNIIKGDPFKYKGINLFIFI</sequence>
<gene>
    <name evidence="1" type="ORF">H5410_006224</name>
</gene>
<evidence type="ECO:0000313" key="1">
    <source>
        <dbReference type="EMBL" id="KAG5621006.1"/>
    </source>
</evidence>
<dbReference type="EMBL" id="JACXVP010000002">
    <property type="protein sequence ID" value="KAG5621006.1"/>
    <property type="molecule type" value="Genomic_DNA"/>
</dbReference>
<evidence type="ECO:0000313" key="2">
    <source>
        <dbReference type="Proteomes" id="UP000824120"/>
    </source>
</evidence>